<protein>
    <submittedName>
        <fullName evidence="1">Uncharacterized protein</fullName>
    </submittedName>
</protein>
<evidence type="ECO:0000313" key="1">
    <source>
        <dbReference type="EMBL" id="OYR09735.1"/>
    </source>
</evidence>
<proteinExistence type="predicted"/>
<organism evidence="1 2">
    <name type="scientific">Brucella rhizosphaerae</name>
    <dbReference type="NCBI Taxonomy" id="571254"/>
    <lineage>
        <taxon>Bacteria</taxon>
        <taxon>Pseudomonadati</taxon>
        <taxon>Pseudomonadota</taxon>
        <taxon>Alphaproteobacteria</taxon>
        <taxon>Hyphomicrobiales</taxon>
        <taxon>Brucellaceae</taxon>
        <taxon>Brucella/Ochrobactrum group</taxon>
        <taxon>Brucella</taxon>
    </lineage>
</organism>
<evidence type="ECO:0000313" key="2">
    <source>
        <dbReference type="Proteomes" id="UP000216345"/>
    </source>
</evidence>
<gene>
    <name evidence="1" type="ORF">CEV32_2166</name>
</gene>
<dbReference type="AlphaFoldDB" id="A0A256F4F6"/>
<dbReference type="Proteomes" id="UP000216345">
    <property type="component" value="Unassembled WGS sequence"/>
</dbReference>
<sequence>MRHPRFMFDADVFLSFEADGGLILTFASSVTYAGQVPKSE</sequence>
<dbReference type="EMBL" id="NNRK01000034">
    <property type="protein sequence ID" value="OYR09735.1"/>
    <property type="molecule type" value="Genomic_DNA"/>
</dbReference>
<keyword evidence="2" id="KW-1185">Reference proteome</keyword>
<reference evidence="1 2" key="1">
    <citation type="submission" date="2017-07" db="EMBL/GenBank/DDBJ databases">
        <title>Phylogenetic study on the rhizospheric bacterium Ochrobactrum sp. A44.</title>
        <authorList>
            <person name="Krzyzanowska D.M."/>
            <person name="Ossowicki A."/>
            <person name="Rajewska M."/>
            <person name="Maciag T."/>
            <person name="Kaczynski Z."/>
            <person name="Czerwicka M."/>
            <person name="Jafra S."/>
        </authorList>
    </citation>
    <scope>NUCLEOTIDE SEQUENCE [LARGE SCALE GENOMIC DNA]</scope>
    <source>
        <strain evidence="1 2">PR17</strain>
    </source>
</reference>
<comment type="caution">
    <text evidence="1">The sequence shown here is derived from an EMBL/GenBank/DDBJ whole genome shotgun (WGS) entry which is preliminary data.</text>
</comment>
<accession>A0A256F4F6</accession>
<name>A0A256F4F6_9HYPH</name>